<keyword evidence="1" id="KW-0805">Transcription regulation</keyword>
<comment type="caution">
    <text evidence="5">The sequence shown here is derived from an EMBL/GenBank/DDBJ whole genome shotgun (WGS) entry which is preliminary data.</text>
</comment>
<sequence>MNTLPYVPLGKWISILSRYGQMFMTRNLRPYEVGPGQLPVLMTLYDQDGVSLDTLSKVIVVDKATTTRAVLTLEESGLVTRVTDTLDRRVKRVFLTEKARQIKPDIIQTLGVWADVLTSPLTEEETISLITMLEKVAAAAVEHLNHQEPADPPPESKELKL</sequence>
<dbReference type="PRINTS" id="PR00598">
    <property type="entry name" value="HTHMARR"/>
</dbReference>
<evidence type="ECO:0000313" key="5">
    <source>
        <dbReference type="EMBL" id="MCX7571861.1"/>
    </source>
</evidence>
<dbReference type="RefSeq" id="WP_267153107.1">
    <property type="nucleotide sequence ID" value="NZ_JAPMLT010000013.1"/>
</dbReference>
<dbReference type="Proteomes" id="UP001208017">
    <property type="component" value="Unassembled WGS sequence"/>
</dbReference>
<dbReference type="InterPro" id="IPR036390">
    <property type="entry name" value="WH_DNA-bd_sf"/>
</dbReference>
<evidence type="ECO:0000256" key="1">
    <source>
        <dbReference type="ARBA" id="ARBA00023015"/>
    </source>
</evidence>
<dbReference type="Pfam" id="PF01047">
    <property type="entry name" value="MarR"/>
    <property type="match status" value="1"/>
</dbReference>
<keyword evidence="6" id="KW-1185">Reference proteome</keyword>
<dbReference type="EMBL" id="JAPMLT010000013">
    <property type="protein sequence ID" value="MCX7571861.1"/>
    <property type="molecule type" value="Genomic_DNA"/>
</dbReference>
<dbReference type="InterPro" id="IPR000835">
    <property type="entry name" value="HTH_MarR-typ"/>
</dbReference>
<gene>
    <name evidence="5" type="ORF">OS242_18100</name>
</gene>
<organism evidence="5 6">
    <name type="scientific">Tumebacillus lacus</name>
    <dbReference type="NCBI Taxonomy" id="2995335"/>
    <lineage>
        <taxon>Bacteria</taxon>
        <taxon>Bacillati</taxon>
        <taxon>Bacillota</taxon>
        <taxon>Bacilli</taxon>
        <taxon>Bacillales</taxon>
        <taxon>Alicyclobacillaceae</taxon>
        <taxon>Tumebacillus</taxon>
    </lineage>
</organism>
<name>A0ABT3X4N1_9BACL</name>
<dbReference type="SUPFAM" id="SSF46785">
    <property type="entry name" value="Winged helix' DNA-binding domain"/>
    <property type="match status" value="1"/>
</dbReference>
<feature type="domain" description="HTH marR-type" evidence="4">
    <location>
        <begin position="1"/>
        <end position="138"/>
    </location>
</feature>
<reference evidence="5 6" key="1">
    <citation type="submission" date="2022-11" db="EMBL/GenBank/DDBJ databases">
        <title>Study of microbial diversity in lake waters.</title>
        <authorList>
            <person name="Zhang J."/>
        </authorList>
    </citation>
    <scope>NUCLEOTIDE SEQUENCE [LARGE SCALE GENOMIC DNA]</scope>
    <source>
        <strain evidence="5 6">DT12</strain>
    </source>
</reference>
<dbReference type="PANTHER" id="PTHR42756">
    <property type="entry name" value="TRANSCRIPTIONAL REGULATOR, MARR"/>
    <property type="match status" value="1"/>
</dbReference>
<evidence type="ECO:0000256" key="2">
    <source>
        <dbReference type="ARBA" id="ARBA00023125"/>
    </source>
</evidence>
<evidence type="ECO:0000313" key="6">
    <source>
        <dbReference type="Proteomes" id="UP001208017"/>
    </source>
</evidence>
<keyword evidence="2" id="KW-0238">DNA-binding</keyword>
<protein>
    <submittedName>
        <fullName evidence="5">MarR family transcriptional regulator</fullName>
    </submittedName>
</protein>
<evidence type="ECO:0000256" key="3">
    <source>
        <dbReference type="ARBA" id="ARBA00023163"/>
    </source>
</evidence>
<proteinExistence type="predicted"/>
<dbReference type="Gene3D" id="1.10.10.10">
    <property type="entry name" value="Winged helix-like DNA-binding domain superfamily/Winged helix DNA-binding domain"/>
    <property type="match status" value="1"/>
</dbReference>
<dbReference type="InterPro" id="IPR036388">
    <property type="entry name" value="WH-like_DNA-bd_sf"/>
</dbReference>
<evidence type="ECO:0000259" key="4">
    <source>
        <dbReference type="PROSITE" id="PS50995"/>
    </source>
</evidence>
<dbReference type="PANTHER" id="PTHR42756:SF2">
    <property type="entry name" value="MARR FAMILY REGULATORY PROTEIN"/>
    <property type="match status" value="1"/>
</dbReference>
<dbReference type="SMART" id="SM00347">
    <property type="entry name" value="HTH_MARR"/>
    <property type="match status" value="1"/>
</dbReference>
<keyword evidence="3" id="KW-0804">Transcription</keyword>
<dbReference type="PROSITE" id="PS50995">
    <property type="entry name" value="HTH_MARR_2"/>
    <property type="match status" value="1"/>
</dbReference>
<accession>A0ABT3X4N1</accession>